<dbReference type="Proteomes" id="UP001367676">
    <property type="component" value="Unassembled WGS sequence"/>
</dbReference>
<accession>A0AAN9TN27</accession>
<protein>
    <submittedName>
        <fullName evidence="1">Uncharacterized protein</fullName>
    </submittedName>
</protein>
<keyword evidence="2" id="KW-1185">Reference proteome</keyword>
<sequence length="262" mass="30452">MESPVLFEQDAQNMEEDIPANAQDNSYEGSYEQMTDMTEDVIRSRVRRAGEDPVAMSRLASTFYAQAREMDLDGGNREIINALEDEAGRLMYMAAIKETRWCCAKKCTTRWEAASGCIEQQRVAMIRSRRRDARRRKANRCLKEWCCKSRCVRINHDQVDGRACKKCNYFSYCRCKCRTAMKEHQWAWCCSDHCCLVSGIRCCMYQNCERCHHLASTLCRTMCRNYSENCIEYRASVWETFSDDSSSDEEEVHRAGHNAGDM</sequence>
<gene>
    <name evidence="1" type="ORF">V9T40_008427</name>
</gene>
<dbReference type="AlphaFoldDB" id="A0AAN9TN27"/>
<reference evidence="1 2" key="1">
    <citation type="submission" date="2024-03" db="EMBL/GenBank/DDBJ databases">
        <title>Adaptation during the transition from Ophiocordyceps entomopathogen to insect associate is accompanied by gene loss and intensified selection.</title>
        <authorList>
            <person name="Ward C.M."/>
            <person name="Onetto C.A."/>
            <person name="Borneman A.R."/>
        </authorList>
    </citation>
    <scope>NUCLEOTIDE SEQUENCE [LARGE SCALE GENOMIC DNA]</scope>
    <source>
        <strain evidence="1">AWRI1</strain>
        <tissue evidence="1">Single Adult Female</tissue>
    </source>
</reference>
<proteinExistence type="predicted"/>
<dbReference type="EMBL" id="JBBCAQ010000010">
    <property type="protein sequence ID" value="KAK7600986.1"/>
    <property type="molecule type" value="Genomic_DNA"/>
</dbReference>
<comment type="caution">
    <text evidence="1">The sequence shown here is derived from an EMBL/GenBank/DDBJ whole genome shotgun (WGS) entry which is preliminary data.</text>
</comment>
<evidence type="ECO:0000313" key="2">
    <source>
        <dbReference type="Proteomes" id="UP001367676"/>
    </source>
</evidence>
<evidence type="ECO:0000313" key="1">
    <source>
        <dbReference type="EMBL" id="KAK7600986.1"/>
    </source>
</evidence>
<organism evidence="1 2">
    <name type="scientific">Parthenolecanium corni</name>
    <dbReference type="NCBI Taxonomy" id="536013"/>
    <lineage>
        <taxon>Eukaryota</taxon>
        <taxon>Metazoa</taxon>
        <taxon>Ecdysozoa</taxon>
        <taxon>Arthropoda</taxon>
        <taxon>Hexapoda</taxon>
        <taxon>Insecta</taxon>
        <taxon>Pterygota</taxon>
        <taxon>Neoptera</taxon>
        <taxon>Paraneoptera</taxon>
        <taxon>Hemiptera</taxon>
        <taxon>Sternorrhyncha</taxon>
        <taxon>Coccoidea</taxon>
        <taxon>Coccidae</taxon>
        <taxon>Parthenolecanium</taxon>
    </lineage>
</organism>
<name>A0AAN9TN27_9HEMI</name>